<reference evidence="2 3" key="1">
    <citation type="submission" date="2019-03" db="EMBL/GenBank/DDBJ databases">
        <title>Genomic Encyclopedia of Archaeal and Bacterial Type Strains, Phase II (KMG-II): from individual species to whole genera.</title>
        <authorList>
            <person name="Goeker M."/>
        </authorList>
    </citation>
    <scope>NUCLEOTIDE SEQUENCE [LARGE SCALE GENOMIC DNA]</scope>
    <source>
        <strain evidence="2 3">DSM 27697</strain>
    </source>
</reference>
<dbReference type="PANTHER" id="PTHR42673:SF4">
    <property type="entry name" value="MALEYLACETOACETATE ISOMERASE"/>
    <property type="match status" value="1"/>
</dbReference>
<organism evidence="2 3">
    <name type="scientific">Marinobacterium mangrovicola</name>
    <dbReference type="NCBI Taxonomy" id="1476959"/>
    <lineage>
        <taxon>Bacteria</taxon>
        <taxon>Pseudomonadati</taxon>
        <taxon>Pseudomonadota</taxon>
        <taxon>Gammaproteobacteria</taxon>
        <taxon>Oceanospirillales</taxon>
        <taxon>Oceanospirillaceae</taxon>
        <taxon>Marinobacterium</taxon>
    </lineage>
</organism>
<dbReference type="Gene3D" id="3.40.30.10">
    <property type="entry name" value="Glutaredoxin"/>
    <property type="match status" value="1"/>
</dbReference>
<evidence type="ECO:0000259" key="1">
    <source>
        <dbReference type="PROSITE" id="PS50404"/>
    </source>
</evidence>
<dbReference type="PANTHER" id="PTHR42673">
    <property type="entry name" value="MALEYLACETOACETATE ISOMERASE"/>
    <property type="match status" value="1"/>
</dbReference>
<dbReference type="OrthoDB" id="8634103at2"/>
<dbReference type="Proteomes" id="UP000294546">
    <property type="component" value="Unassembled WGS sequence"/>
</dbReference>
<evidence type="ECO:0000313" key="3">
    <source>
        <dbReference type="Proteomes" id="UP000294546"/>
    </source>
</evidence>
<dbReference type="Pfam" id="PF13417">
    <property type="entry name" value="GST_N_3"/>
    <property type="match status" value="1"/>
</dbReference>
<dbReference type="InterPro" id="IPR004045">
    <property type="entry name" value="Glutathione_S-Trfase_N"/>
</dbReference>
<sequence length="192" mass="21889">MKLIGSAASPYVRRIRLLLAATGQAYEFVDLNIYGEDRDELRKQNPALKIPVLHDGDEVIYDSRVIFRYLAEKLGLPALSWKEENQLTVIDAVNDSMVTLLLSQRSGLDTNEDILLFNLQKERVTLSLQALEGLVQDGLFKQWDYRAICLFTALDWGLFRDTLVLEDTPALVSWLVEQQERPDVIPTDPRLA</sequence>
<proteinExistence type="predicted"/>
<dbReference type="SUPFAM" id="SSF52833">
    <property type="entry name" value="Thioredoxin-like"/>
    <property type="match status" value="1"/>
</dbReference>
<protein>
    <submittedName>
        <fullName evidence="2">Glutathione S-transferase</fullName>
    </submittedName>
</protein>
<dbReference type="AlphaFoldDB" id="A0A4R1GEB8"/>
<dbReference type="Gene3D" id="1.20.1050.10">
    <property type="match status" value="1"/>
</dbReference>
<accession>A0A4R1GEB8</accession>
<gene>
    <name evidence="2" type="ORF">CLV83_4268</name>
</gene>
<evidence type="ECO:0000313" key="2">
    <source>
        <dbReference type="EMBL" id="TCK02572.1"/>
    </source>
</evidence>
<dbReference type="PROSITE" id="PS50404">
    <property type="entry name" value="GST_NTER"/>
    <property type="match status" value="1"/>
</dbReference>
<dbReference type="CDD" id="cd00570">
    <property type="entry name" value="GST_N_family"/>
    <property type="match status" value="1"/>
</dbReference>
<dbReference type="GO" id="GO:0016034">
    <property type="term" value="F:maleylacetoacetate isomerase activity"/>
    <property type="evidence" value="ECO:0007669"/>
    <property type="project" value="TreeGrafter"/>
</dbReference>
<feature type="domain" description="GST N-terminal" evidence="1">
    <location>
        <begin position="1"/>
        <end position="78"/>
    </location>
</feature>
<dbReference type="SFLD" id="SFLDS00019">
    <property type="entry name" value="Glutathione_Transferase_(cytos"/>
    <property type="match status" value="1"/>
</dbReference>
<dbReference type="GO" id="GO:0004364">
    <property type="term" value="F:glutathione transferase activity"/>
    <property type="evidence" value="ECO:0007669"/>
    <property type="project" value="TreeGrafter"/>
</dbReference>
<name>A0A4R1GEB8_9GAMM</name>
<comment type="caution">
    <text evidence="2">The sequence shown here is derived from an EMBL/GenBank/DDBJ whole genome shotgun (WGS) entry which is preliminary data.</text>
</comment>
<dbReference type="InterPro" id="IPR040079">
    <property type="entry name" value="Glutathione_S-Trfase"/>
</dbReference>
<keyword evidence="3" id="KW-1185">Reference proteome</keyword>
<dbReference type="EMBL" id="SMFU01000014">
    <property type="protein sequence ID" value="TCK02572.1"/>
    <property type="molecule type" value="Genomic_DNA"/>
</dbReference>
<dbReference type="RefSeq" id="WP_132297537.1">
    <property type="nucleotide sequence ID" value="NZ_SMFU01000014.1"/>
</dbReference>
<keyword evidence="2" id="KW-0808">Transferase</keyword>
<dbReference type="GO" id="GO:0006559">
    <property type="term" value="P:L-phenylalanine catabolic process"/>
    <property type="evidence" value="ECO:0007669"/>
    <property type="project" value="TreeGrafter"/>
</dbReference>
<dbReference type="InterPro" id="IPR036249">
    <property type="entry name" value="Thioredoxin-like_sf"/>
</dbReference>
<dbReference type="GO" id="GO:0006749">
    <property type="term" value="P:glutathione metabolic process"/>
    <property type="evidence" value="ECO:0007669"/>
    <property type="project" value="TreeGrafter"/>
</dbReference>